<dbReference type="Proteomes" id="UP000499080">
    <property type="component" value="Unassembled WGS sequence"/>
</dbReference>
<reference evidence="1 2" key="1">
    <citation type="journal article" date="2019" name="Sci. Rep.">
        <title>Orb-weaving spider Araneus ventricosus genome elucidates the spidroin gene catalogue.</title>
        <authorList>
            <person name="Kono N."/>
            <person name="Nakamura H."/>
            <person name="Ohtoshi R."/>
            <person name="Moran D.A.P."/>
            <person name="Shinohara A."/>
            <person name="Yoshida Y."/>
            <person name="Fujiwara M."/>
            <person name="Mori M."/>
            <person name="Tomita M."/>
            <person name="Arakawa K."/>
        </authorList>
    </citation>
    <scope>NUCLEOTIDE SEQUENCE [LARGE SCALE GENOMIC DNA]</scope>
</reference>
<organism evidence="1 2">
    <name type="scientific">Araneus ventricosus</name>
    <name type="common">Orbweaver spider</name>
    <name type="synonym">Epeira ventricosa</name>
    <dbReference type="NCBI Taxonomy" id="182803"/>
    <lineage>
        <taxon>Eukaryota</taxon>
        <taxon>Metazoa</taxon>
        <taxon>Ecdysozoa</taxon>
        <taxon>Arthropoda</taxon>
        <taxon>Chelicerata</taxon>
        <taxon>Arachnida</taxon>
        <taxon>Araneae</taxon>
        <taxon>Araneomorphae</taxon>
        <taxon>Entelegynae</taxon>
        <taxon>Araneoidea</taxon>
        <taxon>Araneidae</taxon>
        <taxon>Araneus</taxon>
    </lineage>
</organism>
<name>A0A4Y2IFG6_ARAVE</name>
<sequence length="104" mass="11797">MHPRNRIKSLLQKESIIHSTGKKEWGNGEKCRSAYNVLSKVETTPTPWRRPEIMFVTAHGPFPTYLKRFNTIITDSCGCGNLEILCTCYKLPAYNLVPPNKTAS</sequence>
<protein>
    <submittedName>
        <fullName evidence="1">Uncharacterized protein</fullName>
    </submittedName>
</protein>
<accession>A0A4Y2IFG6</accession>
<keyword evidence="2" id="KW-1185">Reference proteome</keyword>
<gene>
    <name evidence="1" type="ORF">AVEN_148231_1</name>
</gene>
<dbReference type="OrthoDB" id="6515318at2759"/>
<evidence type="ECO:0000313" key="2">
    <source>
        <dbReference type="Proteomes" id="UP000499080"/>
    </source>
</evidence>
<comment type="caution">
    <text evidence="1">The sequence shown here is derived from an EMBL/GenBank/DDBJ whole genome shotgun (WGS) entry which is preliminary data.</text>
</comment>
<evidence type="ECO:0000313" key="1">
    <source>
        <dbReference type="EMBL" id="GBM76092.1"/>
    </source>
</evidence>
<proteinExistence type="predicted"/>
<dbReference type="AlphaFoldDB" id="A0A4Y2IFG6"/>
<dbReference type="EMBL" id="BGPR01002598">
    <property type="protein sequence ID" value="GBM76092.1"/>
    <property type="molecule type" value="Genomic_DNA"/>
</dbReference>